<sequence>MLYKIISFILFFLKYIFNNKSSKTNNNGDDKIKLNPLIFNEILPLIIINQSFTRLIELSLISKSAFTSIQYYLTYKQDSINYYTDSKSILKYITKNQFGSFNKKETSNINNYKYRLIQYKDVENLFITKITTDFDELKPMLIGLCGCDKLKKVTVIDDYNQITSYRNLDDYDVSFFQFDKLYLYWDYHQSIPESYENEVDYQEASVTGLSYIKFSFDFLKPYKPKKLKITTADISTDFLNIAYLNNILIKASARLESVDFQYHDTPPSFFIQAIQTPTIKSLSVRFSSLYNSIIDDELDVNSPIELHKKSLIIKSDLKNNKTLKKLKFKHSIYPHYSTNSNPSELLNDLLGNIALNKLGLEWFTLTQPNSHQLLSPLLKLPNITTLYCNSSSAEQFLSHCLENPNIQTLNVINDDFANTMGTENIYQIFLKKNKTLKNLIFNASENKKIKIL</sequence>
<dbReference type="VEuPathDB" id="AmoebaDB:DICPUDRAFT_78156"/>
<dbReference type="InParanoid" id="F0ZIQ3"/>
<dbReference type="RefSeq" id="XP_003287309.1">
    <property type="nucleotide sequence ID" value="XM_003287261.1"/>
</dbReference>
<evidence type="ECO:0000313" key="2">
    <source>
        <dbReference type="EMBL" id="EGC36176.1"/>
    </source>
</evidence>
<feature type="signal peptide" evidence="1">
    <location>
        <begin position="1"/>
        <end position="22"/>
    </location>
</feature>
<dbReference type="GeneID" id="10501167"/>
<name>F0ZIQ3_DICPU</name>
<protein>
    <recommendedName>
        <fullName evidence="4">F-box domain-containing protein</fullName>
    </recommendedName>
</protein>
<evidence type="ECO:0000256" key="1">
    <source>
        <dbReference type="SAM" id="SignalP"/>
    </source>
</evidence>
<dbReference type="Proteomes" id="UP000001064">
    <property type="component" value="Unassembled WGS sequence"/>
</dbReference>
<reference evidence="3" key="1">
    <citation type="journal article" date="2011" name="Genome Biol.">
        <title>Comparative genomics of the social amoebae Dictyostelium discoideum and Dictyostelium purpureum.</title>
        <authorList>
            <consortium name="US DOE Joint Genome Institute (JGI-PGF)"/>
            <person name="Sucgang R."/>
            <person name="Kuo A."/>
            <person name="Tian X."/>
            <person name="Salerno W."/>
            <person name="Parikh A."/>
            <person name="Feasley C.L."/>
            <person name="Dalin E."/>
            <person name="Tu H."/>
            <person name="Huang E."/>
            <person name="Barry K."/>
            <person name="Lindquist E."/>
            <person name="Shapiro H."/>
            <person name="Bruce D."/>
            <person name="Schmutz J."/>
            <person name="Salamov A."/>
            <person name="Fey P."/>
            <person name="Gaudet P."/>
            <person name="Anjard C."/>
            <person name="Babu M.M."/>
            <person name="Basu S."/>
            <person name="Bushmanova Y."/>
            <person name="van der Wel H."/>
            <person name="Katoh-Kurasawa M."/>
            <person name="Dinh C."/>
            <person name="Coutinho P.M."/>
            <person name="Saito T."/>
            <person name="Elias M."/>
            <person name="Schaap P."/>
            <person name="Kay R.R."/>
            <person name="Henrissat B."/>
            <person name="Eichinger L."/>
            <person name="Rivero F."/>
            <person name="Putnam N.H."/>
            <person name="West C.M."/>
            <person name="Loomis W.F."/>
            <person name="Chisholm R.L."/>
            <person name="Shaulsky G."/>
            <person name="Strassmann J.E."/>
            <person name="Queller D.C."/>
            <person name="Kuspa A."/>
            <person name="Grigoriev I.V."/>
        </authorList>
    </citation>
    <scope>NUCLEOTIDE SEQUENCE [LARGE SCALE GENOMIC DNA]</scope>
    <source>
        <strain evidence="3">QSDP1</strain>
    </source>
</reference>
<dbReference type="AlphaFoldDB" id="F0ZIQ3"/>
<gene>
    <name evidence="2" type="ORF">DICPUDRAFT_78156</name>
</gene>
<feature type="chain" id="PRO_5003263651" description="F-box domain-containing protein" evidence="1">
    <location>
        <begin position="23"/>
        <end position="452"/>
    </location>
</feature>
<dbReference type="KEGG" id="dpp:DICPUDRAFT_78156"/>
<keyword evidence="1" id="KW-0732">Signal</keyword>
<accession>F0ZIQ3</accession>
<proteinExistence type="predicted"/>
<keyword evidence="3" id="KW-1185">Reference proteome</keyword>
<organism evidence="2 3">
    <name type="scientific">Dictyostelium purpureum</name>
    <name type="common">Slime mold</name>
    <dbReference type="NCBI Taxonomy" id="5786"/>
    <lineage>
        <taxon>Eukaryota</taxon>
        <taxon>Amoebozoa</taxon>
        <taxon>Evosea</taxon>
        <taxon>Eumycetozoa</taxon>
        <taxon>Dictyostelia</taxon>
        <taxon>Dictyosteliales</taxon>
        <taxon>Dictyosteliaceae</taxon>
        <taxon>Dictyostelium</taxon>
    </lineage>
</organism>
<evidence type="ECO:0008006" key="4">
    <source>
        <dbReference type="Google" id="ProtNLM"/>
    </source>
</evidence>
<dbReference type="EMBL" id="GL871035">
    <property type="protein sequence ID" value="EGC36176.1"/>
    <property type="molecule type" value="Genomic_DNA"/>
</dbReference>
<evidence type="ECO:0000313" key="3">
    <source>
        <dbReference type="Proteomes" id="UP000001064"/>
    </source>
</evidence>